<sequence>MAMIVVSAAIYTFVSPLSRTRTYLHAAGSPTSNTSPSPVQPSLELGIANALIHARIRLGRTVEQSNSSRVTVPTYEFCHAARCERGVNRHGVTFVVGYSWRIIVMVG</sequence>
<comment type="caution">
    <text evidence="1">The sequence shown here is derived from an EMBL/GenBank/DDBJ whole genome shotgun (WGS) entry which is preliminary data.</text>
</comment>
<organism evidence="1 2">
    <name type="scientific">Mycena albidolilacea</name>
    <dbReference type="NCBI Taxonomy" id="1033008"/>
    <lineage>
        <taxon>Eukaryota</taxon>
        <taxon>Fungi</taxon>
        <taxon>Dikarya</taxon>
        <taxon>Basidiomycota</taxon>
        <taxon>Agaricomycotina</taxon>
        <taxon>Agaricomycetes</taxon>
        <taxon>Agaricomycetidae</taxon>
        <taxon>Agaricales</taxon>
        <taxon>Marasmiineae</taxon>
        <taxon>Mycenaceae</taxon>
        <taxon>Mycena</taxon>
    </lineage>
</organism>
<dbReference type="AlphaFoldDB" id="A0AAD7AQE1"/>
<protein>
    <submittedName>
        <fullName evidence="1">Uncharacterized protein</fullName>
    </submittedName>
</protein>
<keyword evidence="2" id="KW-1185">Reference proteome</keyword>
<evidence type="ECO:0000313" key="2">
    <source>
        <dbReference type="Proteomes" id="UP001218218"/>
    </source>
</evidence>
<accession>A0AAD7AQE1</accession>
<feature type="non-terminal residue" evidence="1">
    <location>
        <position position="107"/>
    </location>
</feature>
<evidence type="ECO:0000313" key="1">
    <source>
        <dbReference type="EMBL" id="KAJ7366067.1"/>
    </source>
</evidence>
<dbReference type="Proteomes" id="UP001218218">
    <property type="component" value="Unassembled WGS sequence"/>
</dbReference>
<dbReference type="EMBL" id="JARIHO010000002">
    <property type="protein sequence ID" value="KAJ7366067.1"/>
    <property type="molecule type" value="Genomic_DNA"/>
</dbReference>
<gene>
    <name evidence="1" type="ORF">DFH08DRAFT_833432</name>
</gene>
<reference evidence="1" key="1">
    <citation type="submission" date="2023-03" db="EMBL/GenBank/DDBJ databases">
        <title>Massive genome expansion in bonnet fungi (Mycena s.s.) driven by repeated elements and novel gene families across ecological guilds.</title>
        <authorList>
            <consortium name="Lawrence Berkeley National Laboratory"/>
            <person name="Harder C.B."/>
            <person name="Miyauchi S."/>
            <person name="Viragh M."/>
            <person name="Kuo A."/>
            <person name="Thoen E."/>
            <person name="Andreopoulos B."/>
            <person name="Lu D."/>
            <person name="Skrede I."/>
            <person name="Drula E."/>
            <person name="Henrissat B."/>
            <person name="Morin E."/>
            <person name="Kohler A."/>
            <person name="Barry K."/>
            <person name="LaButti K."/>
            <person name="Morin E."/>
            <person name="Salamov A."/>
            <person name="Lipzen A."/>
            <person name="Mereny Z."/>
            <person name="Hegedus B."/>
            <person name="Baldrian P."/>
            <person name="Stursova M."/>
            <person name="Weitz H."/>
            <person name="Taylor A."/>
            <person name="Grigoriev I.V."/>
            <person name="Nagy L.G."/>
            <person name="Martin F."/>
            <person name="Kauserud H."/>
        </authorList>
    </citation>
    <scope>NUCLEOTIDE SEQUENCE</scope>
    <source>
        <strain evidence="1">CBHHK002</strain>
    </source>
</reference>
<name>A0AAD7AQE1_9AGAR</name>
<proteinExistence type="predicted"/>